<name>A0A7R9IMV7_9NEOP</name>
<evidence type="ECO:0000256" key="1">
    <source>
        <dbReference type="SAM" id="MobiDB-lite"/>
    </source>
</evidence>
<accession>A0A7R9IMV7</accession>
<feature type="region of interest" description="Disordered" evidence="1">
    <location>
        <begin position="8"/>
        <end position="27"/>
    </location>
</feature>
<sequence length="282" mass="31153">MKFPLFIAGSNSQKDVPGRNDKPLGISSKNRLVGSERTSREVTENCLADSHERFAAVETESFKSWRCDQFYKSSTIFAPPHSFSVRVAFQYVVHQMSGPQFSPVFRLVACSPGSMSHPWVILYDQTRLGDVVLANALVVLSSTAEDGEIEVRILVGCQMRFQAGSFDTRQCCRLCITGSCRGVIVLSCGASGIVAFVELRSIWDIVVSVAVYHCNVLVSRGDCVELWSIWDSVSCRVADHLGMSGLWLGDMTTVDFSSIALLIRFLQTGGVGDRFSEHLFEE</sequence>
<organism evidence="2">
    <name type="scientific">Timema tahoe</name>
    <dbReference type="NCBI Taxonomy" id="61484"/>
    <lineage>
        <taxon>Eukaryota</taxon>
        <taxon>Metazoa</taxon>
        <taxon>Ecdysozoa</taxon>
        <taxon>Arthropoda</taxon>
        <taxon>Hexapoda</taxon>
        <taxon>Insecta</taxon>
        <taxon>Pterygota</taxon>
        <taxon>Neoptera</taxon>
        <taxon>Polyneoptera</taxon>
        <taxon>Phasmatodea</taxon>
        <taxon>Timematodea</taxon>
        <taxon>Timematoidea</taxon>
        <taxon>Timematidae</taxon>
        <taxon>Timema</taxon>
    </lineage>
</organism>
<dbReference type="AlphaFoldDB" id="A0A7R9IMV7"/>
<evidence type="ECO:0000313" key="2">
    <source>
        <dbReference type="EMBL" id="CAD7461149.1"/>
    </source>
</evidence>
<gene>
    <name evidence="2" type="ORF">TTEB3V08_LOCUS9062</name>
</gene>
<dbReference type="EMBL" id="OE004417">
    <property type="protein sequence ID" value="CAD7461149.1"/>
    <property type="molecule type" value="Genomic_DNA"/>
</dbReference>
<protein>
    <submittedName>
        <fullName evidence="2">Uncharacterized protein</fullName>
    </submittedName>
</protein>
<proteinExistence type="predicted"/>
<reference evidence="2" key="1">
    <citation type="submission" date="2020-11" db="EMBL/GenBank/DDBJ databases">
        <authorList>
            <person name="Tran Van P."/>
        </authorList>
    </citation>
    <scope>NUCLEOTIDE SEQUENCE</scope>
</reference>